<dbReference type="InterPro" id="IPR039425">
    <property type="entry name" value="RNA_pol_sigma-70-like"/>
</dbReference>
<dbReference type="NCBIfam" id="TIGR02937">
    <property type="entry name" value="sigma70-ECF"/>
    <property type="match status" value="1"/>
</dbReference>
<comment type="caution">
    <text evidence="9">The sequence shown here is derived from an EMBL/GenBank/DDBJ whole genome shotgun (WGS) entry which is preliminary data.</text>
</comment>
<keyword evidence="5" id="KW-0804">Transcription</keyword>
<dbReference type="PANTHER" id="PTHR43133:SF50">
    <property type="entry name" value="ECF RNA POLYMERASE SIGMA FACTOR SIGM"/>
    <property type="match status" value="1"/>
</dbReference>
<dbReference type="Gene3D" id="1.10.1740.10">
    <property type="match status" value="1"/>
</dbReference>
<dbReference type="Proteomes" id="UP000621500">
    <property type="component" value="Unassembled WGS sequence"/>
</dbReference>
<dbReference type="Pfam" id="PF08281">
    <property type="entry name" value="Sigma70_r4_2"/>
    <property type="match status" value="1"/>
</dbReference>
<feature type="compositionally biased region" description="Low complexity" evidence="6">
    <location>
        <begin position="86"/>
        <end position="105"/>
    </location>
</feature>
<sequence>MTGGLGSDAAGRAGSPSVRPWAPTDPARPTGPTMGNVEPAGSQTSGRTDRTPRPAGSVRLDPTTRPDAPTPTDELAPSDGATPTDAGSPTGEPGPTGATPSAGTSNPTVDASNPTVDASNPTVDASKPADGVDWPVGSAPPGAPERSDAELLRAHVDGDRDAFATLFHRHRDRLWAVALRTVTDREEAADALQDALLSAHRSAARFRGEAAVTTWLHRIVVNACLDRIRRRQAHPTVPLPDSTRPQDAARWQGGVEPAAPATDHDTTLVVRQALAQLPVEQRAALVLVDLQGYPVAEVAEILGVAEGTVKSRCARGRARLAVLLGHLRPAGDGRGPAPSPRVPSVTGGNLGSGGGVRSKSIRLGADKQVAPDRRDGRTDQDQEES</sequence>
<dbReference type="InterPro" id="IPR036388">
    <property type="entry name" value="WH-like_DNA-bd_sf"/>
</dbReference>
<dbReference type="Gene3D" id="1.10.10.10">
    <property type="entry name" value="Winged helix-like DNA-binding domain superfamily/Winged helix DNA-binding domain"/>
    <property type="match status" value="1"/>
</dbReference>
<evidence type="ECO:0000256" key="1">
    <source>
        <dbReference type="ARBA" id="ARBA00010641"/>
    </source>
</evidence>
<dbReference type="PANTHER" id="PTHR43133">
    <property type="entry name" value="RNA POLYMERASE ECF-TYPE SIGMA FACTO"/>
    <property type="match status" value="1"/>
</dbReference>
<evidence type="ECO:0000313" key="9">
    <source>
        <dbReference type="EMBL" id="GIG98035.1"/>
    </source>
</evidence>
<protein>
    <recommendedName>
        <fullName evidence="11">RNA polymerase sigma factor SigM</fullName>
    </recommendedName>
</protein>
<evidence type="ECO:0008006" key="11">
    <source>
        <dbReference type="Google" id="ProtNLM"/>
    </source>
</evidence>
<evidence type="ECO:0000256" key="6">
    <source>
        <dbReference type="SAM" id="MobiDB-lite"/>
    </source>
</evidence>
<comment type="similarity">
    <text evidence="1">Belongs to the sigma-70 factor family. ECF subfamily.</text>
</comment>
<accession>A0ABQ4ETQ3</accession>
<dbReference type="InterPro" id="IPR013249">
    <property type="entry name" value="RNA_pol_sigma70_r4_t2"/>
</dbReference>
<feature type="domain" description="RNA polymerase sigma factor 70 region 4 type 2" evidence="8">
    <location>
        <begin position="270"/>
        <end position="320"/>
    </location>
</feature>
<evidence type="ECO:0000256" key="4">
    <source>
        <dbReference type="ARBA" id="ARBA00023125"/>
    </source>
</evidence>
<dbReference type="InterPro" id="IPR013325">
    <property type="entry name" value="RNA_pol_sigma_r2"/>
</dbReference>
<keyword evidence="10" id="KW-1185">Reference proteome</keyword>
<evidence type="ECO:0000256" key="3">
    <source>
        <dbReference type="ARBA" id="ARBA00023082"/>
    </source>
</evidence>
<name>A0ABQ4ETQ3_9ACTN</name>
<reference evidence="9 10" key="1">
    <citation type="submission" date="2021-01" db="EMBL/GenBank/DDBJ databases">
        <title>Whole genome shotgun sequence of Plantactinospora mayteni NBRC 109088.</title>
        <authorList>
            <person name="Komaki H."/>
            <person name="Tamura T."/>
        </authorList>
    </citation>
    <scope>NUCLEOTIDE SEQUENCE [LARGE SCALE GENOMIC DNA]</scope>
    <source>
        <strain evidence="9 10">NBRC 109088</strain>
    </source>
</reference>
<proteinExistence type="inferred from homology"/>
<feature type="compositionally biased region" description="Basic and acidic residues" evidence="6">
    <location>
        <begin position="369"/>
        <end position="385"/>
    </location>
</feature>
<feature type="compositionally biased region" description="Low complexity" evidence="6">
    <location>
        <begin position="61"/>
        <end position="73"/>
    </location>
</feature>
<organism evidence="9 10">
    <name type="scientific">Plantactinospora mayteni</name>
    <dbReference type="NCBI Taxonomy" id="566021"/>
    <lineage>
        <taxon>Bacteria</taxon>
        <taxon>Bacillati</taxon>
        <taxon>Actinomycetota</taxon>
        <taxon>Actinomycetes</taxon>
        <taxon>Micromonosporales</taxon>
        <taxon>Micromonosporaceae</taxon>
        <taxon>Plantactinospora</taxon>
    </lineage>
</organism>
<feature type="region of interest" description="Disordered" evidence="6">
    <location>
        <begin position="327"/>
        <end position="385"/>
    </location>
</feature>
<keyword evidence="2" id="KW-0805">Transcription regulation</keyword>
<gene>
    <name evidence="9" type="ORF">Pma05_46080</name>
</gene>
<dbReference type="SUPFAM" id="SSF88946">
    <property type="entry name" value="Sigma2 domain of RNA polymerase sigma factors"/>
    <property type="match status" value="1"/>
</dbReference>
<dbReference type="InterPro" id="IPR013324">
    <property type="entry name" value="RNA_pol_sigma_r3/r4-like"/>
</dbReference>
<feature type="region of interest" description="Disordered" evidence="6">
    <location>
        <begin position="1"/>
        <end position="147"/>
    </location>
</feature>
<feature type="domain" description="RNA polymerase sigma-70 region 2" evidence="7">
    <location>
        <begin position="166"/>
        <end position="232"/>
    </location>
</feature>
<dbReference type="InterPro" id="IPR007627">
    <property type="entry name" value="RNA_pol_sigma70_r2"/>
</dbReference>
<dbReference type="SUPFAM" id="SSF88659">
    <property type="entry name" value="Sigma3 and sigma4 domains of RNA polymerase sigma factors"/>
    <property type="match status" value="1"/>
</dbReference>
<keyword evidence="3" id="KW-0731">Sigma factor</keyword>
<dbReference type="NCBIfam" id="NF007225">
    <property type="entry name" value="PRK09643.1"/>
    <property type="match status" value="1"/>
</dbReference>
<evidence type="ECO:0000259" key="7">
    <source>
        <dbReference type="Pfam" id="PF04542"/>
    </source>
</evidence>
<evidence type="ECO:0000313" key="10">
    <source>
        <dbReference type="Proteomes" id="UP000621500"/>
    </source>
</evidence>
<feature type="compositionally biased region" description="Polar residues" evidence="6">
    <location>
        <begin position="106"/>
        <end position="123"/>
    </location>
</feature>
<dbReference type="Pfam" id="PF04542">
    <property type="entry name" value="Sigma70_r2"/>
    <property type="match status" value="1"/>
</dbReference>
<evidence type="ECO:0000256" key="5">
    <source>
        <dbReference type="ARBA" id="ARBA00023163"/>
    </source>
</evidence>
<dbReference type="EMBL" id="BONX01000031">
    <property type="protein sequence ID" value="GIG98035.1"/>
    <property type="molecule type" value="Genomic_DNA"/>
</dbReference>
<keyword evidence="4" id="KW-0238">DNA-binding</keyword>
<evidence type="ECO:0000259" key="8">
    <source>
        <dbReference type="Pfam" id="PF08281"/>
    </source>
</evidence>
<dbReference type="InterPro" id="IPR014284">
    <property type="entry name" value="RNA_pol_sigma-70_dom"/>
</dbReference>
<dbReference type="CDD" id="cd06171">
    <property type="entry name" value="Sigma70_r4"/>
    <property type="match status" value="1"/>
</dbReference>
<evidence type="ECO:0000256" key="2">
    <source>
        <dbReference type="ARBA" id="ARBA00023015"/>
    </source>
</evidence>